<protein>
    <recommendedName>
        <fullName evidence="2">SprT-like domain-containing protein</fullName>
    </recommendedName>
</protein>
<reference evidence="3 4" key="1">
    <citation type="submission" date="2024-02" db="EMBL/GenBank/DDBJ databases">
        <title>High-quality chromosome-scale genome assembly of Pensacola bahiagrass (Paspalum notatum Flugge var. saurae).</title>
        <authorList>
            <person name="Vega J.M."/>
            <person name="Podio M."/>
            <person name="Orjuela J."/>
            <person name="Siena L.A."/>
            <person name="Pessino S.C."/>
            <person name="Combes M.C."/>
            <person name="Mariac C."/>
            <person name="Albertini E."/>
            <person name="Pupilli F."/>
            <person name="Ortiz J.P.A."/>
            <person name="Leblanc O."/>
        </authorList>
    </citation>
    <scope>NUCLEOTIDE SEQUENCE [LARGE SCALE GENOMIC DNA]</scope>
    <source>
        <strain evidence="3">R1</strain>
        <tissue evidence="3">Leaf</tissue>
    </source>
</reference>
<feature type="region of interest" description="Disordered" evidence="1">
    <location>
        <begin position="260"/>
        <end position="281"/>
    </location>
</feature>
<dbReference type="GO" id="GO:0003697">
    <property type="term" value="F:single-stranded DNA binding"/>
    <property type="evidence" value="ECO:0007669"/>
    <property type="project" value="InterPro"/>
</dbReference>
<dbReference type="GO" id="GO:0031593">
    <property type="term" value="F:polyubiquitin modification-dependent protein binding"/>
    <property type="evidence" value="ECO:0007669"/>
    <property type="project" value="TreeGrafter"/>
</dbReference>
<feature type="region of interest" description="Disordered" evidence="1">
    <location>
        <begin position="355"/>
        <end position="397"/>
    </location>
</feature>
<dbReference type="EMBL" id="CP144747">
    <property type="protein sequence ID" value="WVZ64914.1"/>
    <property type="molecule type" value="Genomic_DNA"/>
</dbReference>
<evidence type="ECO:0000259" key="2">
    <source>
        <dbReference type="SMART" id="SM00731"/>
    </source>
</evidence>
<feature type="region of interest" description="Disordered" evidence="1">
    <location>
        <begin position="409"/>
        <end position="439"/>
    </location>
</feature>
<accession>A0AAQ3T453</accession>
<dbReference type="PANTHER" id="PTHR21220">
    <property type="entry name" value="DNA-DEPENDENT METALLOPROTEASE SPRTN"/>
    <property type="match status" value="1"/>
</dbReference>
<dbReference type="SMART" id="SM00731">
    <property type="entry name" value="SprT"/>
    <property type="match status" value="1"/>
</dbReference>
<proteinExistence type="predicted"/>
<sequence length="716" mass="78715">MGDAVEAADLVDPNPDVQDLFKHYDGLYFRGALADAGFSVRWGSPLGSSSFGSCTFSKPHNTITLSEPVLKYHSCTDLKNALLHEMIHAIIFVKRDRRDRQHGPLFRAWMDAINSCSVKDHQRPDGGYYITTRHDFSPEEPRSFKGVLWKCESCGDTIPRAINMGPPSDACCIENDGISASCGNMLCHWHNHKNGCCGHYKKTMLDLDAPSQRGNLLLLTFPSEMSKSKGAIQEASPSALQGNIKATKLNAGDKHLCLASGRNGKPLGSSTSKKANKRRMPEIDHETSVLPIESPLNASGRNGKPLGSSFSKKARKRHMPVIDHETSVLPVESPLNGKEDLAAAENDLFSLIGRTAAQSSSSTPKKAGKRHEPVDVQKPTGLPAAHQGKSNQKSGLVATERQEVLSVEAYNDAKPLGNDTSKKAGKQHKPDDFQKTNVVPSASLGMPKLEHVLVTTEKDNLSTAQGRTDAKSPGCDILKKAGERYEPQITQKACSQPAYPQKRLNEGLLAPVKKEHSPLMGCGNENLLDRSFSKKAHRQREHEDIRKTIVLPDAPRIELKAPIFVASEKQLKGKRKRKPAREKEYAVVIPWLDYYESDRSSGSTEPLVNKRTERRRRERERARILTYSRSKKIDPAPFVNSGKNASIRNHRIKMAPCKDESMQKSGSPSLCLDNIVLSAADKAVVTPATGDQSQRSDPAPTDLGIAPDIIYISDDD</sequence>
<feature type="domain" description="SprT-like" evidence="2">
    <location>
        <begin position="15"/>
        <end position="181"/>
    </location>
</feature>
<keyword evidence="4" id="KW-1185">Reference proteome</keyword>
<evidence type="ECO:0000313" key="3">
    <source>
        <dbReference type="EMBL" id="WVZ64914.1"/>
    </source>
</evidence>
<evidence type="ECO:0000313" key="4">
    <source>
        <dbReference type="Proteomes" id="UP001341281"/>
    </source>
</evidence>
<feature type="region of interest" description="Disordered" evidence="1">
    <location>
        <begin position="293"/>
        <end position="317"/>
    </location>
</feature>
<evidence type="ECO:0000256" key="1">
    <source>
        <dbReference type="SAM" id="MobiDB-lite"/>
    </source>
</evidence>
<dbReference type="Pfam" id="PF10263">
    <property type="entry name" value="SprT-like"/>
    <property type="match status" value="1"/>
</dbReference>
<dbReference type="PANTHER" id="PTHR21220:SF2">
    <property type="entry name" value="OS09G0407300 PROTEIN"/>
    <property type="match status" value="1"/>
</dbReference>
<gene>
    <name evidence="3" type="ORF">U9M48_014361</name>
</gene>
<feature type="region of interest" description="Disordered" evidence="1">
    <location>
        <begin position="685"/>
        <end position="707"/>
    </location>
</feature>
<feature type="region of interest" description="Disordered" evidence="1">
    <location>
        <begin position="598"/>
        <end position="620"/>
    </location>
</feature>
<name>A0AAQ3T453_PASNO</name>
<dbReference type="InterPro" id="IPR006640">
    <property type="entry name" value="SprT-like_domain"/>
</dbReference>
<dbReference type="InterPro" id="IPR044245">
    <property type="entry name" value="Spartan"/>
</dbReference>
<dbReference type="GO" id="GO:0005634">
    <property type="term" value="C:nucleus"/>
    <property type="evidence" value="ECO:0007669"/>
    <property type="project" value="TreeGrafter"/>
</dbReference>
<dbReference type="GO" id="GO:0006974">
    <property type="term" value="P:DNA damage response"/>
    <property type="evidence" value="ECO:0007669"/>
    <property type="project" value="InterPro"/>
</dbReference>
<dbReference type="GO" id="GO:0004222">
    <property type="term" value="F:metalloendopeptidase activity"/>
    <property type="evidence" value="ECO:0007669"/>
    <property type="project" value="InterPro"/>
</dbReference>
<dbReference type="Proteomes" id="UP001341281">
    <property type="component" value="Chromosome 03"/>
</dbReference>
<dbReference type="AlphaFoldDB" id="A0AAQ3T453"/>
<organism evidence="3 4">
    <name type="scientific">Paspalum notatum var. saurae</name>
    <dbReference type="NCBI Taxonomy" id="547442"/>
    <lineage>
        <taxon>Eukaryota</taxon>
        <taxon>Viridiplantae</taxon>
        <taxon>Streptophyta</taxon>
        <taxon>Embryophyta</taxon>
        <taxon>Tracheophyta</taxon>
        <taxon>Spermatophyta</taxon>
        <taxon>Magnoliopsida</taxon>
        <taxon>Liliopsida</taxon>
        <taxon>Poales</taxon>
        <taxon>Poaceae</taxon>
        <taxon>PACMAD clade</taxon>
        <taxon>Panicoideae</taxon>
        <taxon>Andropogonodae</taxon>
        <taxon>Paspaleae</taxon>
        <taxon>Paspalinae</taxon>
        <taxon>Paspalum</taxon>
    </lineage>
</organism>